<proteinExistence type="predicted"/>
<name>A0AA35NY69_9SAUR</name>
<protein>
    <submittedName>
        <fullName evidence="1">Uncharacterized protein</fullName>
    </submittedName>
</protein>
<dbReference type="Proteomes" id="UP001178461">
    <property type="component" value="Chromosome 1"/>
</dbReference>
<evidence type="ECO:0000313" key="1">
    <source>
        <dbReference type="EMBL" id="CAI5764752.1"/>
    </source>
</evidence>
<accession>A0AA35NY69</accession>
<dbReference type="AlphaFoldDB" id="A0AA35NY69"/>
<organism evidence="1 2">
    <name type="scientific">Podarcis lilfordi</name>
    <name type="common">Lilford's wall lizard</name>
    <dbReference type="NCBI Taxonomy" id="74358"/>
    <lineage>
        <taxon>Eukaryota</taxon>
        <taxon>Metazoa</taxon>
        <taxon>Chordata</taxon>
        <taxon>Craniata</taxon>
        <taxon>Vertebrata</taxon>
        <taxon>Euteleostomi</taxon>
        <taxon>Lepidosauria</taxon>
        <taxon>Squamata</taxon>
        <taxon>Bifurcata</taxon>
        <taxon>Unidentata</taxon>
        <taxon>Episquamata</taxon>
        <taxon>Laterata</taxon>
        <taxon>Lacertibaenia</taxon>
        <taxon>Lacertidae</taxon>
        <taxon>Podarcis</taxon>
    </lineage>
</organism>
<reference evidence="1" key="1">
    <citation type="submission" date="2022-12" db="EMBL/GenBank/DDBJ databases">
        <authorList>
            <person name="Alioto T."/>
            <person name="Alioto T."/>
            <person name="Gomez Garrido J."/>
        </authorList>
    </citation>
    <scope>NUCLEOTIDE SEQUENCE</scope>
</reference>
<dbReference type="EMBL" id="OX395126">
    <property type="protein sequence ID" value="CAI5764752.1"/>
    <property type="molecule type" value="Genomic_DNA"/>
</dbReference>
<evidence type="ECO:0000313" key="2">
    <source>
        <dbReference type="Proteomes" id="UP001178461"/>
    </source>
</evidence>
<sequence length="104" mass="11628">MYIYISEENSKPTNNRLGGPQVFLPSALPAHQWPSLPHLVLPVHECFQWEHERRCAAPKESGGAAGIQNCVHARARASTCTGPDEFSLFYQLREAGGGQRRRKN</sequence>
<gene>
    <name evidence="1" type="ORF">PODLI_1B009435</name>
</gene>
<keyword evidence="2" id="KW-1185">Reference proteome</keyword>